<protein>
    <submittedName>
        <fullName evidence="1">Uncharacterized protein</fullName>
    </submittedName>
</protein>
<gene>
    <name evidence="1" type="ORF">F5144DRAFT_91154</name>
</gene>
<evidence type="ECO:0000313" key="2">
    <source>
        <dbReference type="Proteomes" id="UP000724584"/>
    </source>
</evidence>
<dbReference type="EMBL" id="JAGIZQ010000002">
    <property type="protein sequence ID" value="KAH6640340.1"/>
    <property type="molecule type" value="Genomic_DNA"/>
</dbReference>
<name>A0ACB7PEG8_9PEZI</name>
<sequence>MIANFRSREREAPRATPQHEEVGMMLEHNHEHDGKSNTGNDGRADALALLGRLRGFEVGKRRTRIYSERMRDDNSFNQWRGYSREWVSADAEREQWGSFWTFSPPSNSIVQTNRTACGAENHVCFDCCPEVAAQHATRKPFQTGNTSVGWRSRAWFLGRDKAGGKPVAGCPRSLEISPAEEDKKEGCVPPKRIDDITQYRDLRLGGA</sequence>
<keyword evidence="2" id="KW-1185">Reference proteome</keyword>
<proteinExistence type="predicted"/>
<accession>A0ACB7PEG8</accession>
<dbReference type="Proteomes" id="UP000724584">
    <property type="component" value="Unassembled WGS sequence"/>
</dbReference>
<organism evidence="1 2">
    <name type="scientific">Chaetomium tenue</name>
    <dbReference type="NCBI Taxonomy" id="1854479"/>
    <lineage>
        <taxon>Eukaryota</taxon>
        <taxon>Fungi</taxon>
        <taxon>Dikarya</taxon>
        <taxon>Ascomycota</taxon>
        <taxon>Pezizomycotina</taxon>
        <taxon>Sordariomycetes</taxon>
        <taxon>Sordariomycetidae</taxon>
        <taxon>Sordariales</taxon>
        <taxon>Chaetomiaceae</taxon>
        <taxon>Chaetomium</taxon>
    </lineage>
</organism>
<comment type="caution">
    <text evidence="1">The sequence shown here is derived from an EMBL/GenBank/DDBJ whole genome shotgun (WGS) entry which is preliminary data.</text>
</comment>
<reference evidence="1 2" key="1">
    <citation type="journal article" date="2021" name="Nat. Commun.">
        <title>Genetic determinants of endophytism in the Arabidopsis root mycobiome.</title>
        <authorList>
            <person name="Mesny F."/>
            <person name="Miyauchi S."/>
            <person name="Thiergart T."/>
            <person name="Pickel B."/>
            <person name="Atanasova L."/>
            <person name="Karlsson M."/>
            <person name="Huettel B."/>
            <person name="Barry K.W."/>
            <person name="Haridas S."/>
            <person name="Chen C."/>
            <person name="Bauer D."/>
            <person name="Andreopoulos W."/>
            <person name="Pangilinan J."/>
            <person name="LaButti K."/>
            <person name="Riley R."/>
            <person name="Lipzen A."/>
            <person name="Clum A."/>
            <person name="Drula E."/>
            <person name="Henrissat B."/>
            <person name="Kohler A."/>
            <person name="Grigoriev I.V."/>
            <person name="Martin F.M."/>
            <person name="Hacquard S."/>
        </authorList>
    </citation>
    <scope>NUCLEOTIDE SEQUENCE [LARGE SCALE GENOMIC DNA]</scope>
    <source>
        <strain evidence="1 2">MPI-SDFR-AT-0079</strain>
    </source>
</reference>
<evidence type="ECO:0000313" key="1">
    <source>
        <dbReference type="EMBL" id="KAH6640340.1"/>
    </source>
</evidence>